<gene>
    <name evidence="6" type="ORF">K2173_023471</name>
</gene>
<dbReference type="Proteomes" id="UP001159364">
    <property type="component" value="Linkage Group LG03"/>
</dbReference>
<feature type="domain" description="BZIP" evidence="5">
    <location>
        <begin position="145"/>
        <end position="160"/>
    </location>
</feature>
<accession>A0AAV8TVX8</accession>
<comment type="subcellular location">
    <subcellularLocation>
        <location evidence="1">Nucleus</location>
    </subcellularLocation>
</comment>
<protein>
    <recommendedName>
        <fullName evidence="5">BZIP domain-containing protein</fullName>
    </recommendedName>
</protein>
<evidence type="ECO:0000256" key="1">
    <source>
        <dbReference type="ARBA" id="ARBA00004123"/>
    </source>
</evidence>
<evidence type="ECO:0000259" key="5">
    <source>
        <dbReference type="PROSITE" id="PS00036"/>
    </source>
</evidence>
<dbReference type="PROSITE" id="PS00036">
    <property type="entry name" value="BZIP_BASIC"/>
    <property type="match status" value="1"/>
</dbReference>
<dbReference type="EMBL" id="JAIWQS010000003">
    <property type="protein sequence ID" value="KAJ8771146.1"/>
    <property type="molecule type" value="Genomic_DNA"/>
</dbReference>
<dbReference type="InterPro" id="IPR046347">
    <property type="entry name" value="bZIP_sf"/>
</dbReference>
<keyword evidence="3" id="KW-0539">Nucleus</keyword>
<dbReference type="GO" id="GO:0045893">
    <property type="term" value="P:positive regulation of DNA-templated transcription"/>
    <property type="evidence" value="ECO:0007669"/>
    <property type="project" value="InterPro"/>
</dbReference>
<organism evidence="6 7">
    <name type="scientific">Erythroxylum novogranatense</name>
    <dbReference type="NCBI Taxonomy" id="1862640"/>
    <lineage>
        <taxon>Eukaryota</taxon>
        <taxon>Viridiplantae</taxon>
        <taxon>Streptophyta</taxon>
        <taxon>Embryophyta</taxon>
        <taxon>Tracheophyta</taxon>
        <taxon>Spermatophyta</taxon>
        <taxon>Magnoliopsida</taxon>
        <taxon>eudicotyledons</taxon>
        <taxon>Gunneridae</taxon>
        <taxon>Pentapetalae</taxon>
        <taxon>rosids</taxon>
        <taxon>fabids</taxon>
        <taxon>Malpighiales</taxon>
        <taxon>Erythroxylaceae</taxon>
        <taxon>Erythroxylum</taxon>
    </lineage>
</organism>
<dbReference type="GO" id="GO:0005634">
    <property type="term" value="C:nucleus"/>
    <property type="evidence" value="ECO:0007669"/>
    <property type="project" value="UniProtKB-SubCell"/>
</dbReference>
<name>A0AAV8TVX8_9ROSI</name>
<dbReference type="InterPro" id="IPR004827">
    <property type="entry name" value="bZIP"/>
</dbReference>
<keyword evidence="7" id="KW-1185">Reference proteome</keyword>
<evidence type="ECO:0000256" key="3">
    <source>
        <dbReference type="ARBA" id="ARBA00023242"/>
    </source>
</evidence>
<evidence type="ECO:0000313" key="7">
    <source>
        <dbReference type="Proteomes" id="UP001159364"/>
    </source>
</evidence>
<reference evidence="6 7" key="1">
    <citation type="submission" date="2021-09" db="EMBL/GenBank/DDBJ databases">
        <title>Genomic insights and catalytic innovation underlie evolution of tropane alkaloids biosynthesis.</title>
        <authorList>
            <person name="Wang Y.-J."/>
            <person name="Tian T."/>
            <person name="Huang J.-P."/>
            <person name="Huang S.-X."/>
        </authorList>
    </citation>
    <scope>NUCLEOTIDE SEQUENCE [LARGE SCALE GENOMIC DNA]</scope>
    <source>
        <strain evidence="6">KIB-2018</strain>
        <tissue evidence="6">Leaf</tissue>
    </source>
</reference>
<dbReference type="GO" id="GO:0003700">
    <property type="term" value="F:DNA-binding transcription factor activity"/>
    <property type="evidence" value="ECO:0007669"/>
    <property type="project" value="InterPro"/>
</dbReference>
<evidence type="ECO:0000256" key="4">
    <source>
        <dbReference type="SAM" id="MobiDB-lite"/>
    </source>
</evidence>
<evidence type="ECO:0000313" key="6">
    <source>
        <dbReference type="EMBL" id="KAJ8771146.1"/>
    </source>
</evidence>
<keyword evidence="2" id="KW-0238">DNA-binding</keyword>
<dbReference type="InterPro" id="IPR043452">
    <property type="entry name" value="BZIP46-like"/>
</dbReference>
<dbReference type="Pfam" id="PF00170">
    <property type="entry name" value="bZIP_1"/>
    <property type="match status" value="1"/>
</dbReference>
<sequence length="183" mass="20414">MEEVWKDINLSSLHDHPYVEHVLSATPRPHDNPHHNPNFLLQDFLARPFDKDPPISSIQANAGIYGSSAPHPPTVLSLNSGPGFEFLDSSRPLRHGLHLQSHHPISNINSVNTPFEALDSPSGLPCFAKKRVQESDSGSGDRRHKRMVKNRESASRSRARKQESTSPNVPVPHPYISILHPDE</sequence>
<dbReference type="Gene3D" id="1.20.5.170">
    <property type="match status" value="1"/>
</dbReference>
<dbReference type="SUPFAM" id="SSF57959">
    <property type="entry name" value="Leucine zipper domain"/>
    <property type="match status" value="1"/>
</dbReference>
<feature type="compositionally biased region" description="Basic and acidic residues" evidence="4">
    <location>
        <begin position="149"/>
        <end position="163"/>
    </location>
</feature>
<dbReference type="PANTHER" id="PTHR22952:SF433">
    <property type="entry name" value="PROTEIN FD"/>
    <property type="match status" value="1"/>
</dbReference>
<comment type="caution">
    <text evidence="6">The sequence shown here is derived from an EMBL/GenBank/DDBJ whole genome shotgun (WGS) entry which is preliminary data.</text>
</comment>
<feature type="region of interest" description="Disordered" evidence="4">
    <location>
        <begin position="131"/>
        <end position="183"/>
    </location>
</feature>
<dbReference type="AlphaFoldDB" id="A0AAV8TVX8"/>
<dbReference type="GO" id="GO:0003677">
    <property type="term" value="F:DNA binding"/>
    <property type="evidence" value="ECO:0007669"/>
    <property type="project" value="UniProtKB-KW"/>
</dbReference>
<evidence type="ECO:0000256" key="2">
    <source>
        <dbReference type="ARBA" id="ARBA00023125"/>
    </source>
</evidence>
<dbReference type="PANTHER" id="PTHR22952">
    <property type="entry name" value="CAMP-RESPONSE ELEMENT BINDING PROTEIN-RELATED"/>
    <property type="match status" value="1"/>
</dbReference>
<proteinExistence type="predicted"/>